<keyword evidence="6" id="KW-0175">Coiled coil</keyword>
<feature type="domain" description="DUF7088" evidence="10">
    <location>
        <begin position="308"/>
        <end position="413"/>
    </location>
</feature>
<dbReference type="AlphaFoldDB" id="A0A518H2N9"/>
<dbReference type="InterPro" id="IPR051449">
    <property type="entry name" value="ABC-2_transporter_component"/>
</dbReference>
<feature type="domain" description="ABC-type uncharacterised transport system" evidence="9">
    <location>
        <begin position="447"/>
        <end position="758"/>
    </location>
</feature>
<evidence type="ECO:0000313" key="12">
    <source>
        <dbReference type="Proteomes" id="UP000317835"/>
    </source>
</evidence>
<evidence type="ECO:0000256" key="6">
    <source>
        <dbReference type="SAM" id="Coils"/>
    </source>
</evidence>
<evidence type="ECO:0000256" key="8">
    <source>
        <dbReference type="SAM" id="Phobius"/>
    </source>
</evidence>
<evidence type="ECO:0000259" key="9">
    <source>
        <dbReference type="Pfam" id="PF09822"/>
    </source>
</evidence>
<evidence type="ECO:0000256" key="7">
    <source>
        <dbReference type="SAM" id="MobiDB-lite"/>
    </source>
</evidence>
<dbReference type="GO" id="GO:0005886">
    <property type="term" value="C:plasma membrane"/>
    <property type="evidence" value="ECO:0007669"/>
    <property type="project" value="UniProtKB-SubCell"/>
</dbReference>
<feature type="transmembrane region" description="Helical" evidence="8">
    <location>
        <begin position="885"/>
        <end position="905"/>
    </location>
</feature>
<gene>
    <name evidence="11" type="ORF">ElP_29960</name>
</gene>
<keyword evidence="12" id="KW-1185">Reference proteome</keyword>
<keyword evidence="5 8" id="KW-0472">Membrane</keyword>
<reference evidence="11 12" key="1">
    <citation type="submission" date="2019-02" db="EMBL/GenBank/DDBJ databases">
        <title>Deep-cultivation of Planctomycetes and their phenomic and genomic characterization uncovers novel biology.</title>
        <authorList>
            <person name="Wiegand S."/>
            <person name="Jogler M."/>
            <person name="Boedeker C."/>
            <person name="Pinto D."/>
            <person name="Vollmers J."/>
            <person name="Rivas-Marin E."/>
            <person name="Kohn T."/>
            <person name="Peeters S.H."/>
            <person name="Heuer A."/>
            <person name="Rast P."/>
            <person name="Oberbeckmann S."/>
            <person name="Bunk B."/>
            <person name="Jeske O."/>
            <person name="Meyerdierks A."/>
            <person name="Storesund J.E."/>
            <person name="Kallscheuer N."/>
            <person name="Luecker S."/>
            <person name="Lage O.M."/>
            <person name="Pohl T."/>
            <person name="Merkel B.J."/>
            <person name="Hornburger P."/>
            <person name="Mueller R.-W."/>
            <person name="Bruemmer F."/>
            <person name="Labrenz M."/>
            <person name="Spormann A.M."/>
            <person name="Op den Camp H."/>
            <person name="Overmann J."/>
            <person name="Amann R."/>
            <person name="Jetten M.S.M."/>
            <person name="Mascher T."/>
            <person name="Medema M.H."/>
            <person name="Devos D.P."/>
            <person name="Kaster A.-K."/>
            <person name="Ovreas L."/>
            <person name="Rohde M."/>
            <person name="Galperin M.Y."/>
            <person name="Jogler C."/>
        </authorList>
    </citation>
    <scope>NUCLEOTIDE SEQUENCE [LARGE SCALE GENOMIC DNA]</scope>
    <source>
        <strain evidence="11 12">ElP</strain>
    </source>
</reference>
<dbReference type="Pfam" id="PF13346">
    <property type="entry name" value="ABC2_membrane_5"/>
    <property type="match status" value="1"/>
</dbReference>
<comment type="subcellular location">
    <subcellularLocation>
        <location evidence="1">Cell membrane</location>
        <topology evidence="1">Multi-pass membrane protein</topology>
    </subcellularLocation>
</comment>
<dbReference type="InterPro" id="IPR055396">
    <property type="entry name" value="DUF7088"/>
</dbReference>
<feature type="transmembrane region" description="Helical" evidence="8">
    <location>
        <begin position="184"/>
        <end position="205"/>
    </location>
</feature>
<evidence type="ECO:0000256" key="5">
    <source>
        <dbReference type="ARBA" id="ARBA00023136"/>
    </source>
</evidence>
<evidence type="ECO:0000256" key="2">
    <source>
        <dbReference type="ARBA" id="ARBA00022475"/>
    </source>
</evidence>
<evidence type="ECO:0000256" key="3">
    <source>
        <dbReference type="ARBA" id="ARBA00022692"/>
    </source>
</evidence>
<feature type="coiled-coil region" evidence="6">
    <location>
        <begin position="793"/>
        <end position="863"/>
    </location>
</feature>
<feature type="region of interest" description="Disordered" evidence="7">
    <location>
        <begin position="1"/>
        <end position="20"/>
    </location>
</feature>
<dbReference type="EMBL" id="CP036426">
    <property type="protein sequence ID" value="QDV35094.1"/>
    <property type="molecule type" value="Genomic_DNA"/>
</dbReference>
<dbReference type="RefSeq" id="WP_145270448.1">
    <property type="nucleotide sequence ID" value="NZ_CP036426.1"/>
</dbReference>
<proteinExistence type="predicted"/>
<dbReference type="InterPro" id="IPR025699">
    <property type="entry name" value="ABC2_memb-like"/>
</dbReference>
<feature type="transmembrane region" description="Helical" evidence="8">
    <location>
        <begin position="242"/>
        <end position="261"/>
    </location>
</feature>
<evidence type="ECO:0000256" key="1">
    <source>
        <dbReference type="ARBA" id="ARBA00004651"/>
    </source>
</evidence>
<organism evidence="11 12">
    <name type="scientific">Tautonia plasticadhaerens</name>
    <dbReference type="NCBI Taxonomy" id="2527974"/>
    <lineage>
        <taxon>Bacteria</taxon>
        <taxon>Pseudomonadati</taxon>
        <taxon>Planctomycetota</taxon>
        <taxon>Planctomycetia</taxon>
        <taxon>Isosphaerales</taxon>
        <taxon>Isosphaeraceae</taxon>
        <taxon>Tautonia</taxon>
    </lineage>
</organism>
<sequence length="920" mass="100553">MTTIEKSDSRTTAPDRPGGAGSRSFLRPFVVGAVCRRDLARYFTNVAGYVFIVLFIATSSVAAFWPEAFFANNLATLGQLNELMPYLLLLFIPAITMSIWADERRQGTEELLLTLPARDLEVVLGKYLAALGIYTAALGFLAFGLTVVLSWLGSPDLGVLLATFLGYWLMGGMLLALGMVASLLSGNVTVAFILGALFCAVPVFAELLGGLSGAEGARSIGAASVPSHFREFGRGVVPLSGVLYFVGLAAAMLYVNVALVGRRHWAGGERSAGLWGHALVRMLAVVVAVLSLQTLVARAGWRPDLSAERLNTLSAESRQLIRDIPSDRPVFIEAFFSPEVPRDYVEAKQNLEGLLKEFDALGGGKIRLNLIEADRYSEEARRAEQQYGITPRRVFTASADRQGFDEILMGVAFTRGPEQVVIPFFDRGLPVEYELTRSVRTVAGADRKKVGILDTDVGMLGSFDFRAMSQAREWQVVTELRKQYEVTSVSADSEIPADLDALLVPQPSSLTQPQVDTLVSYVESGGPTLLFMDPLPQFDRSQQMSLAPTQPKEQPGGMFGGGQPPEPKGDLTALLDLLGIEWPATDIVWNPYNPHPKFTELPPEYVFITPSSGASDAFNPREPITSGLQELIVLFGGYVRPRSGGSTDFTPLLRTNEEGGIVRFDSLTAPGFFGISIDPDRAVHLATGQDYTMAARVEGEGSASVAEGEDEGESGSDAAGVNAIVVMDLDLISDGFFQLRQAGSDEFEFDNVTFVLNCVDTLVGDESFIDLRKERRRHRTLARLEQFDRAYEAERLEQEAEAEAEADEQLEAARTRMDEKIDRIESDDELDDRTKQVMLSQVREVEQRRLTVAEANIEDAKRRKIEDSFAAKERQIRAIRGQVRLAAAVVPAVPALALGIIVAVIRARRENRGAIPSRLA</sequence>
<dbReference type="InterPro" id="IPR019196">
    <property type="entry name" value="ABC_transp_unknown"/>
</dbReference>
<dbReference type="PANTHER" id="PTHR30294">
    <property type="entry name" value="MEMBRANE COMPONENT OF ABC TRANSPORTER YHHJ-RELATED"/>
    <property type="match status" value="1"/>
</dbReference>
<feature type="transmembrane region" description="Helical" evidence="8">
    <location>
        <begin position="157"/>
        <end position="177"/>
    </location>
</feature>
<dbReference type="PANTHER" id="PTHR30294:SF29">
    <property type="entry name" value="MULTIDRUG ABC TRANSPORTER PERMEASE YBHS-RELATED"/>
    <property type="match status" value="1"/>
</dbReference>
<feature type="transmembrane region" description="Helical" evidence="8">
    <location>
        <begin position="127"/>
        <end position="151"/>
    </location>
</feature>
<feature type="region of interest" description="Disordered" evidence="7">
    <location>
        <begin position="698"/>
        <end position="717"/>
    </location>
</feature>
<protein>
    <submittedName>
        <fullName evidence="11">ABC-type uncharacterized transport system</fullName>
    </submittedName>
</protein>
<dbReference type="Proteomes" id="UP000317835">
    <property type="component" value="Chromosome"/>
</dbReference>
<evidence type="ECO:0000313" key="11">
    <source>
        <dbReference type="EMBL" id="QDV35094.1"/>
    </source>
</evidence>
<name>A0A518H2N9_9BACT</name>
<keyword evidence="2" id="KW-1003">Cell membrane</keyword>
<feature type="region of interest" description="Disordered" evidence="7">
    <location>
        <begin position="544"/>
        <end position="564"/>
    </location>
</feature>
<feature type="transmembrane region" description="Helical" evidence="8">
    <location>
        <begin position="46"/>
        <end position="65"/>
    </location>
</feature>
<accession>A0A518H2N9</accession>
<feature type="transmembrane region" description="Helical" evidence="8">
    <location>
        <begin position="85"/>
        <end position="101"/>
    </location>
</feature>
<evidence type="ECO:0000259" key="10">
    <source>
        <dbReference type="Pfam" id="PF23357"/>
    </source>
</evidence>
<dbReference type="KEGG" id="tpla:ElP_29960"/>
<dbReference type="Pfam" id="PF09822">
    <property type="entry name" value="ABC_transp_aux"/>
    <property type="match status" value="1"/>
</dbReference>
<dbReference type="OrthoDB" id="9794512at2"/>
<keyword evidence="3 8" id="KW-0812">Transmembrane</keyword>
<keyword evidence="4 8" id="KW-1133">Transmembrane helix</keyword>
<feature type="transmembrane region" description="Helical" evidence="8">
    <location>
        <begin position="282"/>
        <end position="301"/>
    </location>
</feature>
<evidence type="ECO:0000256" key="4">
    <source>
        <dbReference type="ARBA" id="ARBA00022989"/>
    </source>
</evidence>
<dbReference type="Pfam" id="PF23357">
    <property type="entry name" value="DUF7088"/>
    <property type="match status" value="1"/>
</dbReference>